<dbReference type="EMBL" id="GDID01003345">
    <property type="protein sequence ID" value="JAP93261.1"/>
    <property type="molecule type" value="Transcribed_RNA"/>
</dbReference>
<gene>
    <name evidence="2" type="ORF">TPC1_14526</name>
</gene>
<feature type="non-terminal residue" evidence="2">
    <location>
        <position position="556"/>
    </location>
</feature>
<dbReference type="PROSITE" id="PS51700">
    <property type="entry name" value="SEPARIN"/>
    <property type="match status" value="1"/>
</dbReference>
<proteinExistence type="predicted"/>
<dbReference type="GO" id="GO:0004197">
    <property type="term" value="F:cysteine-type endopeptidase activity"/>
    <property type="evidence" value="ECO:0007669"/>
    <property type="project" value="InterPro"/>
</dbReference>
<feature type="non-terminal residue" evidence="2">
    <location>
        <position position="1"/>
    </location>
</feature>
<reference evidence="2" key="1">
    <citation type="submission" date="2015-07" db="EMBL/GenBank/DDBJ databases">
        <title>Adaptation to a free-living lifestyle via gene acquisitions in the diplomonad Trepomonas sp. PC1.</title>
        <authorList>
            <person name="Xu F."/>
            <person name="Jerlstrom-Hultqvist J."/>
            <person name="Kolisko M."/>
            <person name="Simpson A.G.B."/>
            <person name="Roger A.J."/>
            <person name="Svard S.G."/>
            <person name="Andersson J.O."/>
        </authorList>
    </citation>
    <scope>NUCLEOTIDE SEQUENCE</scope>
    <source>
        <strain evidence="2">PC1</strain>
    </source>
</reference>
<dbReference type="InterPro" id="IPR030397">
    <property type="entry name" value="SEPARIN_core_dom"/>
</dbReference>
<evidence type="ECO:0000313" key="2">
    <source>
        <dbReference type="EMBL" id="JAP93261.1"/>
    </source>
</evidence>
<accession>A0A146KCT2</accession>
<organism evidence="2">
    <name type="scientific">Trepomonas sp. PC1</name>
    <dbReference type="NCBI Taxonomy" id="1076344"/>
    <lineage>
        <taxon>Eukaryota</taxon>
        <taxon>Metamonada</taxon>
        <taxon>Diplomonadida</taxon>
        <taxon>Hexamitidae</taxon>
        <taxon>Hexamitinae</taxon>
        <taxon>Trepomonas</taxon>
    </lineage>
</organism>
<feature type="domain" description="Peptidase C50" evidence="1">
    <location>
        <begin position="399"/>
        <end position="489"/>
    </location>
</feature>
<dbReference type="GO" id="GO:0006508">
    <property type="term" value="P:proteolysis"/>
    <property type="evidence" value="ECO:0007669"/>
    <property type="project" value="InterPro"/>
</dbReference>
<sequence length="556" mass="64614">PSHINKLVNSQTELEVRHFIENLYVRLKNEDLALFYIQMAQQILRNVKGSFYNKILGPTKICQFISNFLCQKLQIGQNLLLKQLLAEIGRLCALTQLKKSHQIHSNFKLIEYVAARIEDKICSNTQINKQLRLISQYILQDQGFEVLKLNDTQVQQIAELPQNRFIIASLPTYLKFKKIPQFIDQQILDYNDQNHCFLFMKSENLLIIQLNHDFMIEIYTDFQVQKKFQDLMVKVQEINAKIKNQEVEQLDQRQVHQVDREIVEFVQSTVQMYSVFAGVIIQNQFTLSDSPALDFCTQFLKDFLQVEEQHILVILIKTILVSQNILQKPLSKVATSTLKLLAKAGLAQKIQLFKKYQIQLDDDVFFADFVQTLCQIEIVRNEQFTFLHIDQQIQRIPLENAFLNIIRFNPGQKNDQQEKHFFIDQNLKFTKQTLKSPLQKWQENTNMNCHTFLYAGHGGGENLLRKIPQQPNMIVMGCSSIVSVISGQLAYQNHLRFVNSWFQVGCLWDVQSGDIDTFCKHFLKWPISNQIDFINALADARSNCKFQGLTGLSVAG</sequence>
<evidence type="ECO:0000259" key="1">
    <source>
        <dbReference type="PROSITE" id="PS51700"/>
    </source>
</evidence>
<dbReference type="AlphaFoldDB" id="A0A146KCT2"/>
<protein>
    <submittedName>
        <fullName evidence="2">Separase</fullName>
    </submittedName>
</protein>
<name>A0A146KCT2_9EUKA</name>